<keyword evidence="2" id="KW-0238">DNA-binding</keyword>
<gene>
    <name evidence="5" type="ORF">QWJ08_18575</name>
</gene>
<comment type="caution">
    <text evidence="5">The sequence shown here is derived from an EMBL/GenBank/DDBJ whole genome shotgun (WGS) entry which is preliminary data.</text>
</comment>
<proteinExistence type="predicted"/>
<keyword evidence="3" id="KW-0804">Transcription</keyword>
<feature type="domain" description="Transcriptional regulator LacI/GalR-like sensor" evidence="4">
    <location>
        <begin position="65"/>
        <end position="225"/>
    </location>
</feature>
<dbReference type="Gene3D" id="3.40.50.2300">
    <property type="match status" value="2"/>
</dbReference>
<keyword evidence="6" id="KW-1185">Reference proteome</keyword>
<dbReference type="Pfam" id="PF13377">
    <property type="entry name" value="Peripla_BP_3"/>
    <property type="match status" value="1"/>
</dbReference>
<organism evidence="5 6">
    <name type="scientific">Vibrio agarivorans</name>
    <dbReference type="NCBI Taxonomy" id="153622"/>
    <lineage>
        <taxon>Bacteria</taxon>
        <taxon>Pseudomonadati</taxon>
        <taxon>Pseudomonadota</taxon>
        <taxon>Gammaproteobacteria</taxon>
        <taxon>Vibrionales</taxon>
        <taxon>Vibrionaceae</taxon>
        <taxon>Vibrio</taxon>
    </lineage>
</organism>
<dbReference type="InterPro" id="IPR028082">
    <property type="entry name" value="Peripla_BP_I"/>
</dbReference>
<evidence type="ECO:0000259" key="4">
    <source>
        <dbReference type="Pfam" id="PF13377"/>
    </source>
</evidence>
<dbReference type="EMBL" id="JAUEOZ010000002">
    <property type="protein sequence ID" value="MDN2483352.1"/>
    <property type="molecule type" value="Genomic_DNA"/>
</dbReference>
<evidence type="ECO:0000256" key="2">
    <source>
        <dbReference type="ARBA" id="ARBA00023125"/>
    </source>
</evidence>
<evidence type="ECO:0000313" key="5">
    <source>
        <dbReference type="EMBL" id="MDN2483352.1"/>
    </source>
</evidence>
<evidence type="ECO:0000256" key="3">
    <source>
        <dbReference type="ARBA" id="ARBA00023163"/>
    </source>
</evidence>
<dbReference type="Proteomes" id="UP001169719">
    <property type="component" value="Unassembled WGS sequence"/>
</dbReference>
<sequence>MLFENRKQLFLLLLPALFLLGMLTVYPIISVVYSAFPLVTLGRADGLGNVPSVQTDNQMAGKLAAEHLLGLGCKRLGYLAGRRDGQASIERWQGFSKVVCAELGTAPQILEAGRYGYSAGFETAVKSTEALRELDGVFCASDALALGLVDACQQFAGINIPNQLRVVGCDNVPQAAWQGYQLTTVAQPVKDIAVQALQALENIGREHSANKPIIRVKPFLKVRKT</sequence>
<evidence type="ECO:0000313" key="6">
    <source>
        <dbReference type="Proteomes" id="UP001169719"/>
    </source>
</evidence>
<dbReference type="SUPFAM" id="SSF53822">
    <property type="entry name" value="Periplasmic binding protein-like I"/>
    <property type="match status" value="1"/>
</dbReference>
<keyword evidence="1" id="KW-0805">Transcription regulation</keyword>
<dbReference type="PANTHER" id="PTHR30146">
    <property type="entry name" value="LACI-RELATED TRANSCRIPTIONAL REPRESSOR"/>
    <property type="match status" value="1"/>
</dbReference>
<dbReference type="RefSeq" id="WP_289963414.1">
    <property type="nucleotide sequence ID" value="NZ_JAUEOZ010000002.1"/>
</dbReference>
<accession>A0ABT7Y5N6</accession>
<protein>
    <submittedName>
        <fullName evidence="5">Substrate-binding domain-containing protein</fullName>
    </submittedName>
</protein>
<reference evidence="5" key="1">
    <citation type="submission" date="2024-05" db="EMBL/GenBank/DDBJ databases">
        <title>Genome Sequences of Four Agar- Degrading Marine Bacteria.</title>
        <authorList>
            <person name="Phillips E.K."/>
            <person name="Shaffer J.C."/>
            <person name="Henson M.W."/>
            <person name="Temperton B."/>
            <person name="Thrash C.J."/>
            <person name="Martin M.O."/>
        </authorList>
    </citation>
    <scope>NUCLEOTIDE SEQUENCE</scope>
    <source>
        <strain evidence="5">EKP203</strain>
    </source>
</reference>
<evidence type="ECO:0000256" key="1">
    <source>
        <dbReference type="ARBA" id="ARBA00023015"/>
    </source>
</evidence>
<dbReference type="InterPro" id="IPR046335">
    <property type="entry name" value="LacI/GalR-like_sensor"/>
</dbReference>
<name>A0ABT7Y5N6_9VIBR</name>
<dbReference type="PANTHER" id="PTHR30146:SF109">
    <property type="entry name" value="HTH-TYPE TRANSCRIPTIONAL REGULATOR GALS"/>
    <property type="match status" value="1"/>
</dbReference>